<evidence type="ECO:0000313" key="1">
    <source>
        <dbReference type="EnsemblProtists" id="EOD13605"/>
    </source>
</evidence>
<sequence length="162" mass="17927">MRYSSSKRAKERSRLAVDAAESLVQRYRRQSSRRHCGRFLVELQLQSDELLELLVAPPPPSPTELLNLSQCGVGRLECYLLAIALSRGLMTGVQVLWLQDNQVDECCVLWLARGIDSMPLNSQLRSISLGANPATTAPSARRAVASLEAAGRTRRIKIRPAS</sequence>
<accession>A0A0D3IQS0</accession>
<keyword evidence="2" id="KW-1185">Reference proteome</keyword>
<dbReference type="SUPFAM" id="SSF52047">
    <property type="entry name" value="RNI-like"/>
    <property type="match status" value="1"/>
</dbReference>
<dbReference type="Gene3D" id="3.80.10.10">
    <property type="entry name" value="Ribonuclease Inhibitor"/>
    <property type="match status" value="1"/>
</dbReference>
<dbReference type="Proteomes" id="UP000013827">
    <property type="component" value="Unassembled WGS sequence"/>
</dbReference>
<dbReference type="PaxDb" id="2903-EOD13605"/>
<dbReference type="KEGG" id="ehx:EMIHUDRAFT_212754"/>
<reference evidence="2" key="1">
    <citation type="journal article" date="2013" name="Nature">
        <title>Pan genome of the phytoplankton Emiliania underpins its global distribution.</title>
        <authorList>
            <person name="Read B.A."/>
            <person name="Kegel J."/>
            <person name="Klute M.J."/>
            <person name="Kuo A."/>
            <person name="Lefebvre S.C."/>
            <person name="Maumus F."/>
            <person name="Mayer C."/>
            <person name="Miller J."/>
            <person name="Monier A."/>
            <person name="Salamov A."/>
            <person name="Young J."/>
            <person name="Aguilar M."/>
            <person name="Claverie J.M."/>
            <person name="Frickenhaus S."/>
            <person name="Gonzalez K."/>
            <person name="Herman E.K."/>
            <person name="Lin Y.C."/>
            <person name="Napier J."/>
            <person name="Ogata H."/>
            <person name="Sarno A.F."/>
            <person name="Shmutz J."/>
            <person name="Schroeder D."/>
            <person name="de Vargas C."/>
            <person name="Verret F."/>
            <person name="von Dassow P."/>
            <person name="Valentin K."/>
            <person name="Van de Peer Y."/>
            <person name="Wheeler G."/>
            <person name="Dacks J.B."/>
            <person name="Delwiche C.F."/>
            <person name="Dyhrman S.T."/>
            <person name="Glockner G."/>
            <person name="John U."/>
            <person name="Richards T."/>
            <person name="Worden A.Z."/>
            <person name="Zhang X."/>
            <person name="Grigoriev I.V."/>
            <person name="Allen A.E."/>
            <person name="Bidle K."/>
            <person name="Borodovsky M."/>
            <person name="Bowler C."/>
            <person name="Brownlee C."/>
            <person name="Cock J.M."/>
            <person name="Elias M."/>
            <person name="Gladyshev V.N."/>
            <person name="Groth M."/>
            <person name="Guda C."/>
            <person name="Hadaegh A."/>
            <person name="Iglesias-Rodriguez M.D."/>
            <person name="Jenkins J."/>
            <person name="Jones B.M."/>
            <person name="Lawson T."/>
            <person name="Leese F."/>
            <person name="Lindquist E."/>
            <person name="Lobanov A."/>
            <person name="Lomsadze A."/>
            <person name="Malik S.B."/>
            <person name="Marsh M.E."/>
            <person name="Mackinder L."/>
            <person name="Mock T."/>
            <person name="Mueller-Roeber B."/>
            <person name="Pagarete A."/>
            <person name="Parker M."/>
            <person name="Probert I."/>
            <person name="Quesneville H."/>
            <person name="Raines C."/>
            <person name="Rensing S.A."/>
            <person name="Riano-Pachon D.M."/>
            <person name="Richier S."/>
            <person name="Rokitta S."/>
            <person name="Shiraiwa Y."/>
            <person name="Soanes D.M."/>
            <person name="van der Giezen M."/>
            <person name="Wahlund T.M."/>
            <person name="Williams B."/>
            <person name="Wilson W."/>
            <person name="Wolfe G."/>
            <person name="Wurch L.L."/>
        </authorList>
    </citation>
    <scope>NUCLEOTIDE SEQUENCE</scope>
</reference>
<dbReference type="RefSeq" id="XP_005766034.1">
    <property type="nucleotide sequence ID" value="XM_005765977.1"/>
</dbReference>
<dbReference type="HOGENOM" id="CLU_1638523_0_0_1"/>
<dbReference type="GeneID" id="17259686"/>
<dbReference type="AlphaFoldDB" id="A0A0D3IQS0"/>
<proteinExistence type="predicted"/>
<dbReference type="EnsemblProtists" id="EOD13605">
    <property type="protein sequence ID" value="EOD13605"/>
    <property type="gene ID" value="EMIHUDRAFT_212754"/>
</dbReference>
<name>A0A0D3IQS0_EMIH1</name>
<dbReference type="InterPro" id="IPR032675">
    <property type="entry name" value="LRR_dom_sf"/>
</dbReference>
<evidence type="ECO:0000313" key="2">
    <source>
        <dbReference type="Proteomes" id="UP000013827"/>
    </source>
</evidence>
<reference evidence="1" key="2">
    <citation type="submission" date="2024-10" db="UniProtKB">
        <authorList>
            <consortium name="EnsemblProtists"/>
        </authorList>
    </citation>
    <scope>IDENTIFICATION</scope>
</reference>
<protein>
    <submittedName>
        <fullName evidence="1">Uncharacterized protein</fullName>
    </submittedName>
</protein>
<organism evidence="1 2">
    <name type="scientific">Emiliania huxleyi (strain CCMP1516)</name>
    <dbReference type="NCBI Taxonomy" id="280463"/>
    <lineage>
        <taxon>Eukaryota</taxon>
        <taxon>Haptista</taxon>
        <taxon>Haptophyta</taxon>
        <taxon>Prymnesiophyceae</taxon>
        <taxon>Isochrysidales</taxon>
        <taxon>Noelaerhabdaceae</taxon>
        <taxon>Emiliania</taxon>
    </lineage>
</organism>